<sequence length="126" mass="13388">MLTSFAPSPIAKHTALCPLLTNSTTNAFCNGLVRQQITDLHTSETSKIFSRASGDSKRCLSAPPSMTSAFWMGVPFSVTNRVGSSEDRCLRNSEAVLRCCLSAGDSWLVVGTSSSDRSPLSAGRVS</sequence>
<comment type="caution">
    <text evidence="1">The sequence shown here is derived from an EMBL/GenBank/DDBJ whole genome shotgun (WGS) entry which is preliminary data.</text>
</comment>
<reference evidence="1 2" key="1">
    <citation type="journal article" date="2018" name="New Phytol.">
        <title>Phylogenomics of Endogonaceae and evolution of mycorrhizas within Mucoromycota.</title>
        <authorList>
            <person name="Chang Y."/>
            <person name="Desiro A."/>
            <person name="Na H."/>
            <person name="Sandor L."/>
            <person name="Lipzen A."/>
            <person name="Clum A."/>
            <person name="Barry K."/>
            <person name="Grigoriev I.V."/>
            <person name="Martin F.M."/>
            <person name="Stajich J.E."/>
            <person name="Smith M.E."/>
            <person name="Bonito G."/>
            <person name="Spatafora J.W."/>
        </authorList>
    </citation>
    <scope>NUCLEOTIDE SEQUENCE [LARGE SCALE GENOMIC DNA]</scope>
    <source>
        <strain evidence="1 2">GMNB39</strain>
    </source>
</reference>
<name>A0A433D372_9FUNG</name>
<accession>A0A433D372</accession>
<proteinExistence type="predicted"/>
<dbReference type="EMBL" id="RBNI01007531">
    <property type="protein sequence ID" value="RUP45279.1"/>
    <property type="molecule type" value="Genomic_DNA"/>
</dbReference>
<keyword evidence="2" id="KW-1185">Reference proteome</keyword>
<protein>
    <submittedName>
        <fullName evidence="1">Uncharacterized protein</fullName>
    </submittedName>
</protein>
<organism evidence="1 2">
    <name type="scientific">Jimgerdemannia flammicorona</name>
    <dbReference type="NCBI Taxonomy" id="994334"/>
    <lineage>
        <taxon>Eukaryota</taxon>
        <taxon>Fungi</taxon>
        <taxon>Fungi incertae sedis</taxon>
        <taxon>Mucoromycota</taxon>
        <taxon>Mucoromycotina</taxon>
        <taxon>Endogonomycetes</taxon>
        <taxon>Endogonales</taxon>
        <taxon>Endogonaceae</taxon>
        <taxon>Jimgerdemannia</taxon>
    </lineage>
</organism>
<evidence type="ECO:0000313" key="2">
    <source>
        <dbReference type="Proteomes" id="UP000268093"/>
    </source>
</evidence>
<evidence type="ECO:0000313" key="1">
    <source>
        <dbReference type="EMBL" id="RUP45279.1"/>
    </source>
</evidence>
<gene>
    <name evidence="1" type="ORF">BC936DRAFT_148375</name>
</gene>
<dbReference type="Proteomes" id="UP000268093">
    <property type="component" value="Unassembled WGS sequence"/>
</dbReference>
<dbReference type="OrthoDB" id="10598369at2759"/>